<dbReference type="GO" id="GO:0005737">
    <property type="term" value="C:cytoplasm"/>
    <property type="evidence" value="ECO:0007669"/>
    <property type="project" value="TreeGrafter"/>
</dbReference>
<evidence type="ECO:0000313" key="4">
    <source>
        <dbReference type="Proteomes" id="UP000220527"/>
    </source>
</evidence>
<feature type="domain" description="J" evidence="2">
    <location>
        <begin position="8"/>
        <end position="59"/>
    </location>
</feature>
<dbReference type="PANTHER" id="PTHR43096">
    <property type="entry name" value="DNAJ HOMOLOG 1, MITOCHONDRIAL-RELATED"/>
    <property type="match status" value="1"/>
</dbReference>
<sequence length="116" mass="13660">MSTVLQENPYAILGVNRDAPADEIKRAYFTLVRANPPERNPVEFKRIRAAYELLRDPAKQVETDLQLLQLWPEPARRKRTPKPSFVPQTDDILAVLRASSDLERSDWREHYKKMEW</sequence>
<name>A0A2A6RNQ0_9CHLR</name>
<evidence type="ECO:0000313" key="3">
    <source>
        <dbReference type="EMBL" id="PDW04508.1"/>
    </source>
</evidence>
<comment type="caution">
    <text evidence="3">The sequence shown here is derived from an EMBL/GenBank/DDBJ whole genome shotgun (WGS) entry which is preliminary data.</text>
</comment>
<organism evidence="3 4">
    <name type="scientific">Candidatus Viridilinea mediisalina</name>
    <dbReference type="NCBI Taxonomy" id="2024553"/>
    <lineage>
        <taxon>Bacteria</taxon>
        <taxon>Bacillati</taxon>
        <taxon>Chloroflexota</taxon>
        <taxon>Chloroflexia</taxon>
        <taxon>Chloroflexales</taxon>
        <taxon>Chloroflexineae</taxon>
        <taxon>Oscillochloridaceae</taxon>
        <taxon>Candidatus Viridilinea</taxon>
    </lineage>
</organism>
<protein>
    <recommendedName>
        <fullName evidence="2">J domain-containing protein</fullName>
    </recommendedName>
</protein>
<dbReference type="SMART" id="SM00271">
    <property type="entry name" value="DnaJ"/>
    <property type="match status" value="1"/>
</dbReference>
<evidence type="ECO:0000256" key="1">
    <source>
        <dbReference type="ARBA" id="ARBA00023186"/>
    </source>
</evidence>
<dbReference type="RefSeq" id="WP_097642631.1">
    <property type="nucleotide sequence ID" value="NZ_NQWI01000008.1"/>
</dbReference>
<dbReference type="EMBL" id="NQWI01000008">
    <property type="protein sequence ID" value="PDW04508.1"/>
    <property type="molecule type" value="Genomic_DNA"/>
</dbReference>
<accession>A0A2A6RNQ0</accession>
<dbReference type="GO" id="GO:0051082">
    <property type="term" value="F:unfolded protein binding"/>
    <property type="evidence" value="ECO:0007669"/>
    <property type="project" value="TreeGrafter"/>
</dbReference>
<dbReference type="PANTHER" id="PTHR43096:SF52">
    <property type="entry name" value="DNAJ HOMOLOG 1, MITOCHONDRIAL-RELATED"/>
    <property type="match status" value="1"/>
</dbReference>
<gene>
    <name evidence="3" type="ORF">CJ255_03055</name>
</gene>
<dbReference type="Pfam" id="PF00226">
    <property type="entry name" value="DnaJ"/>
    <property type="match status" value="1"/>
</dbReference>
<dbReference type="InterPro" id="IPR036869">
    <property type="entry name" value="J_dom_sf"/>
</dbReference>
<proteinExistence type="predicted"/>
<dbReference type="Proteomes" id="UP000220527">
    <property type="component" value="Unassembled WGS sequence"/>
</dbReference>
<reference evidence="4" key="1">
    <citation type="submission" date="2017-08" db="EMBL/GenBank/DDBJ databases">
        <authorList>
            <person name="Grouzdev D.S."/>
            <person name="Gaisin V.A."/>
            <person name="Rysina M.S."/>
            <person name="Gorlenko V.M."/>
        </authorList>
    </citation>
    <scope>NUCLEOTIDE SEQUENCE [LARGE SCALE GENOMIC DNA]</scope>
    <source>
        <strain evidence="4">Kir15-3F</strain>
    </source>
</reference>
<evidence type="ECO:0000259" key="2">
    <source>
        <dbReference type="PROSITE" id="PS50076"/>
    </source>
</evidence>
<dbReference type="InterPro" id="IPR001623">
    <property type="entry name" value="DnaJ_domain"/>
</dbReference>
<dbReference type="GO" id="GO:0042026">
    <property type="term" value="P:protein refolding"/>
    <property type="evidence" value="ECO:0007669"/>
    <property type="project" value="TreeGrafter"/>
</dbReference>
<keyword evidence="4" id="KW-1185">Reference proteome</keyword>
<dbReference type="CDD" id="cd06257">
    <property type="entry name" value="DnaJ"/>
    <property type="match status" value="1"/>
</dbReference>
<dbReference type="SUPFAM" id="SSF46565">
    <property type="entry name" value="Chaperone J-domain"/>
    <property type="match status" value="1"/>
</dbReference>
<keyword evidence="1" id="KW-0143">Chaperone</keyword>
<dbReference type="PROSITE" id="PS50076">
    <property type="entry name" value="DNAJ_2"/>
    <property type="match status" value="1"/>
</dbReference>
<dbReference type="AlphaFoldDB" id="A0A2A6RNQ0"/>
<dbReference type="PRINTS" id="PR00625">
    <property type="entry name" value="JDOMAIN"/>
</dbReference>
<dbReference type="OrthoDB" id="129696at2"/>
<dbReference type="Gene3D" id="1.10.287.110">
    <property type="entry name" value="DnaJ domain"/>
    <property type="match status" value="1"/>
</dbReference>